<evidence type="ECO:0000256" key="1">
    <source>
        <dbReference type="SAM" id="SignalP"/>
    </source>
</evidence>
<reference evidence="2 3" key="1">
    <citation type="journal article" date="2019" name="Nat. Ecol. Evol.">
        <title>Megaphylogeny resolves global patterns of mushroom evolution.</title>
        <authorList>
            <person name="Varga T."/>
            <person name="Krizsan K."/>
            <person name="Foldi C."/>
            <person name="Dima B."/>
            <person name="Sanchez-Garcia M."/>
            <person name="Sanchez-Ramirez S."/>
            <person name="Szollosi G.J."/>
            <person name="Szarkandi J.G."/>
            <person name="Papp V."/>
            <person name="Albert L."/>
            <person name="Andreopoulos W."/>
            <person name="Angelini C."/>
            <person name="Antonin V."/>
            <person name="Barry K.W."/>
            <person name="Bougher N.L."/>
            <person name="Buchanan P."/>
            <person name="Buyck B."/>
            <person name="Bense V."/>
            <person name="Catcheside P."/>
            <person name="Chovatia M."/>
            <person name="Cooper J."/>
            <person name="Damon W."/>
            <person name="Desjardin D."/>
            <person name="Finy P."/>
            <person name="Geml J."/>
            <person name="Haridas S."/>
            <person name="Hughes K."/>
            <person name="Justo A."/>
            <person name="Karasinski D."/>
            <person name="Kautmanova I."/>
            <person name="Kiss B."/>
            <person name="Kocsube S."/>
            <person name="Kotiranta H."/>
            <person name="LaButti K.M."/>
            <person name="Lechner B.E."/>
            <person name="Liimatainen K."/>
            <person name="Lipzen A."/>
            <person name="Lukacs Z."/>
            <person name="Mihaltcheva S."/>
            <person name="Morgado L.N."/>
            <person name="Niskanen T."/>
            <person name="Noordeloos M.E."/>
            <person name="Ohm R.A."/>
            <person name="Ortiz-Santana B."/>
            <person name="Ovrebo C."/>
            <person name="Racz N."/>
            <person name="Riley R."/>
            <person name="Savchenko A."/>
            <person name="Shiryaev A."/>
            <person name="Soop K."/>
            <person name="Spirin V."/>
            <person name="Szebenyi C."/>
            <person name="Tomsovsky M."/>
            <person name="Tulloss R.E."/>
            <person name="Uehling J."/>
            <person name="Grigoriev I.V."/>
            <person name="Vagvolgyi C."/>
            <person name="Papp T."/>
            <person name="Martin F.M."/>
            <person name="Miettinen O."/>
            <person name="Hibbett D.S."/>
            <person name="Nagy L.G."/>
        </authorList>
    </citation>
    <scope>NUCLEOTIDE SEQUENCE [LARGE SCALE GENOMIC DNA]</scope>
    <source>
        <strain evidence="2 3">CBS 166.37</strain>
    </source>
</reference>
<dbReference type="OrthoDB" id="10489936at2759"/>
<dbReference type="Proteomes" id="UP000308652">
    <property type="component" value="Unassembled WGS sequence"/>
</dbReference>
<proteinExistence type="predicted"/>
<gene>
    <name evidence="2" type="ORF">BDQ12DRAFT_691530</name>
</gene>
<name>A0A5C3LLP7_9AGAR</name>
<accession>A0A5C3LLP7</accession>
<organism evidence="2 3">
    <name type="scientific">Crucibulum laeve</name>
    <dbReference type="NCBI Taxonomy" id="68775"/>
    <lineage>
        <taxon>Eukaryota</taxon>
        <taxon>Fungi</taxon>
        <taxon>Dikarya</taxon>
        <taxon>Basidiomycota</taxon>
        <taxon>Agaricomycotina</taxon>
        <taxon>Agaricomycetes</taxon>
        <taxon>Agaricomycetidae</taxon>
        <taxon>Agaricales</taxon>
        <taxon>Agaricineae</taxon>
        <taxon>Nidulariaceae</taxon>
        <taxon>Crucibulum</taxon>
    </lineage>
</organism>
<feature type="signal peptide" evidence="1">
    <location>
        <begin position="1"/>
        <end position="21"/>
    </location>
</feature>
<dbReference type="EMBL" id="ML213653">
    <property type="protein sequence ID" value="TFK33203.1"/>
    <property type="molecule type" value="Genomic_DNA"/>
</dbReference>
<feature type="chain" id="PRO_5022981852" evidence="1">
    <location>
        <begin position="22"/>
        <end position="51"/>
    </location>
</feature>
<evidence type="ECO:0000313" key="3">
    <source>
        <dbReference type="Proteomes" id="UP000308652"/>
    </source>
</evidence>
<keyword evidence="1" id="KW-0732">Signal</keyword>
<keyword evidence="3" id="KW-1185">Reference proteome</keyword>
<dbReference type="AlphaFoldDB" id="A0A5C3LLP7"/>
<protein>
    <submittedName>
        <fullName evidence="2">Uncharacterized protein</fullName>
    </submittedName>
</protein>
<sequence length="51" mass="5932">MKSLQASLFCLLCIGVCRVSAIYMPVREYAGTSFFDKWDFYGFYDNTTWGE</sequence>
<evidence type="ECO:0000313" key="2">
    <source>
        <dbReference type="EMBL" id="TFK33203.1"/>
    </source>
</evidence>